<dbReference type="AlphaFoldDB" id="A0A6N2WE59"/>
<organism evidence="1">
    <name type="scientific">Bacteroides faecis</name>
    <dbReference type="NCBI Taxonomy" id="674529"/>
    <lineage>
        <taxon>Bacteria</taxon>
        <taxon>Pseudomonadati</taxon>
        <taxon>Bacteroidota</taxon>
        <taxon>Bacteroidia</taxon>
        <taxon>Bacteroidales</taxon>
        <taxon>Bacteroidaceae</taxon>
        <taxon>Bacteroides</taxon>
    </lineage>
</organism>
<gene>
    <name evidence="1" type="ORF">BFLFYP10_03027</name>
</gene>
<sequence length="40" mass="4871">MKKFEMKNYWVSPKTEFKLHTVPKRIYLGTDYTDEHGCFT</sequence>
<evidence type="ECO:0000313" key="1">
    <source>
        <dbReference type="EMBL" id="VYT40969.1"/>
    </source>
</evidence>
<dbReference type="EMBL" id="CACRSZ010000068">
    <property type="protein sequence ID" value="VYT40969.1"/>
    <property type="molecule type" value="Genomic_DNA"/>
</dbReference>
<name>A0A6N2WE59_9BACE</name>
<accession>A0A6N2WE59</accession>
<proteinExistence type="predicted"/>
<reference evidence="1" key="1">
    <citation type="submission" date="2019-11" db="EMBL/GenBank/DDBJ databases">
        <authorList>
            <person name="Feng L."/>
        </authorList>
    </citation>
    <scope>NUCLEOTIDE SEQUENCE</scope>
    <source>
        <strain evidence="1">BfaecisLFYP10</strain>
    </source>
</reference>
<protein>
    <submittedName>
        <fullName evidence="1">Uncharacterized protein</fullName>
    </submittedName>
</protein>